<sequence>MTTETSPFKRYRREILGRYGAARGLQDVVLALWNGSDYPVALGPILHRMDGQHTRILLELITHFTVKGENDREFMAIAGDIIDQRAELAAAERDQAAHELGELP</sequence>
<dbReference type="RefSeq" id="WP_128419867.1">
    <property type="nucleotide sequence ID" value="NZ_CP049018.1"/>
</dbReference>
<protein>
    <submittedName>
        <fullName evidence="1">Uncharacterized protein</fullName>
    </submittedName>
</protein>
<organism evidence="1 2">
    <name type="scientific">Xanthomonas theicola</name>
    <dbReference type="NCBI Taxonomy" id="56464"/>
    <lineage>
        <taxon>Bacteria</taxon>
        <taxon>Pseudomonadati</taxon>
        <taxon>Pseudomonadota</taxon>
        <taxon>Gammaproteobacteria</taxon>
        <taxon>Lysobacterales</taxon>
        <taxon>Lysobacteraceae</taxon>
        <taxon>Xanthomonas</taxon>
    </lineage>
</organism>
<keyword evidence="2" id="KW-1185">Reference proteome</keyword>
<evidence type="ECO:0000313" key="2">
    <source>
        <dbReference type="Proteomes" id="UP000239898"/>
    </source>
</evidence>
<gene>
    <name evidence="1" type="ORF">XthCFBP4691_07625</name>
</gene>
<reference evidence="1 2" key="1">
    <citation type="submission" date="2016-08" db="EMBL/GenBank/DDBJ databases">
        <title>Evolution of the type three secretion system and type three effector repertoires in Xanthomonas.</title>
        <authorList>
            <person name="Merda D."/>
            <person name="Briand M."/>
            <person name="Bosis E."/>
            <person name="Rousseau C."/>
            <person name="Portier P."/>
            <person name="Jacques M.-A."/>
            <person name="Fischer-Le Saux M."/>
        </authorList>
    </citation>
    <scope>NUCLEOTIDE SEQUENCE [LARGE SCALE GENOMIC DNA]</scope>
    <source>
        <strain evidence="1 2">CFBP 4691</strain>
    </source>
</reference>
<comment type="caution">
    <text evidence="1">The sequence shown here is derived from an EMBL/GenBank/DDBJ whole genome shotgun (WGS) entry which is preliminary data.</text>
</comment>
<accession>A0A2S6ZGL0</accession>
<name>A0A2S6ZGL0_9XANT</name>
<evidence type="ECO:0000313" key="1">
    <source>
        <dbReference type="EMBL" id="PPT91394.1"/>
    </source>
</evidence>
<dbReference type="Proteomes" id="UP000239898">
    <property type="component" value="Unassembled WGS sequence"/>
</dbReference>
<dbReference type="EMBL" id="MIGX01000027">
    <property type="protein sequence ID" value="PPT91394.1"/>
    <property type="molecule type" value="Genomic_DNA"/>
</dbReference>
<dbReference type="AlphaFoldDB" id="A0A2S6ZGL0"/>
<proteinExistence type="predicted"/>